<dbReference type="PANTHER" id="PTHR43649:SF33">
    <property type="entry name" value="POLYGALACTURONAN_RHAMNOGALACTURONAN-BINDING PROTEIN YTCQ"/>
    <property type="match status" value="1"/>
</dbReference>
<dbReference type="AlphaFoldDB" id="A0A917HQV8"/>
<keyword evidence="5" id="KW-0449">Lipoprotein</keyword>
<accession>A0A917HQV8</accession>
<dbReference type="InterPro" id="IPR006059">
    <property type="entry name" value="SBP"/>
</dbReference>
<dbReference type="Gene3D" id="3.40.190.10">
    <property type="entry name" value="Periplasmic binding protein-like II"/>
    <property type="match status" value="1"/>
</dbReference>
<gene>
    <name evidence="6" type="primary">yurO</name>
    <name evidence="6" type="ORF">GCM10010918_50800</name>
</gene>
<keyword evidence="4" id="KW-0564">Palmitate</keyword>
<dbReference type="InterPro" id="IPR050490">
    <property type="entry name" value="Bact_solute-bd_prot1"/>
</dbReference>
<protein>
    <submittedName>
        <fullName evidence="6">Sugar ABC transporter substrate-binding protein</fullName>
    </submittedName>
</protein>
<reference evidence="6 7" key="1">
    <citation type="journal article" date="2014" name="Int. J. Syst. Evol. Microbiol.">
        <title>Complete genome sequence of Corynebacterium casei LMG S-19264T (=DSM 44701T), isolated from a smear-ripened cheese.</title>
        <authorList>
            <consortium name="US DOE Joint Genome Institute (JGI-PGF)"/>
            <person name="Walter F."/>
            <person name="Albersmeier A."/>
            <person name="Kalinowski J."/>
            <person name="Ruckert C."/>
        </authorList>
    </citation>
    <scope>NUCLEOTIDE SEQUENCE [LARGE SCALE GENOMIC DNA]</scope>
    <source>
        <strain evidence="6 7">CGMCC 1.15286</strain>
    </source>
</reference>
<sequence>MKLLVDNASLNLKGENFEMKKRMYAMGILLVVAALVVSACSSGSGNGGSEGGAKKTLKMWTWKVAYGPGFEAAAKLYEEKTGIKVEIETFTPDDTYRQKVQAAANSKNLPDVIHYWATNGDSLETSLLELTPSVGDDVLNSYFGPAMDPIRVTQKQVDNWATNKDATNVQKGLKVGEFYGLPLDIGGFFTFYGNKKLIEQAGLKAEAPKTFEEFVTMMETVQKETKVPGLVFGAKLPDLWENWAGSALQIMLNGPEGYINLLERKAQMSDPSNIKVSQALGTIADKGLMMPGILSTDIDGADQAFASGKAAFDLGGTFTMSTLLAMGMNADDIVTFSVPPIAGSKLDKWSTDPFTLTMMSVSKDSKNKDDALDFIKFITSDPDAAIAFSNGAFTVSALKIGDRSKDLSPALKAMQESFATEPGPYSKVQPYIDNRGNHKEWEEYFQSMQSVIEKKMTVEQATKKFDERMKSLAASGN</sequence>
<evidence type="ECO:0000256" key="4">
    <source>
        <dbReference type="ARBA" id="ARBA00023139"/>
    </source>
</evidence>
<dbReference type="Proteomes" id="UP000600247">
    <property type="component" value="Unassembled WGS sequence"/>
</dbReference>
<proteinExistence type="predicted"/>
<evidence type="ECO:0000256" key="1">
    <source>
        <dbReference type="ARBA" id="ARBA00022475"/>
    </source>
</evidence>
<keyword evidence="1" id="KW-1003">Cell membrane</keyword>
<dbReference type="EMBL" id="BMHY01000016">
    <property type="protein sequence ID" value="GGG86447.1"/>
    <property type="molecule type" value="Genomic_DNA"/>
</dbReference>
<comment type="caution">
    <text evidence="6">The sequence shown here is derived from an EMBL/GenBank/DDBJ whole genome shotgun (WGS) entry which is preliminary data.</text>
</comment>
<dbReference type="SUPFAM" id="SSF53850">
    <property type="entry name" value="Periplasmic binding protein-like II"/>
    <property type="match status" value="1"/>
</dbReference>
<name>A0A917HQV8_9BACL</name>
<keyword evidence="7" id="KW-1185">Reference proteome</keyword>
<dbReference type="Pfam" id="PF01547">
    <property type="entry name" value="SBP_bac_1"/>
    <property type="match status" value="1"/>
</dbReference>
<evidence type="ECO:0000256" key="2">
    <source>
        <dbReference type="ARBA" id="ARBA00022729"/>
    </source>
</evidence>
<keyword evidence="2" id="KW-0732">Signal</keyword>
<organism evidence="6 7">
    <name type="scientific">Paenibacillus radicis</name>
    <name type="common">ex Gao et al. 2016</name>
    <dbReference type="NCBI Taxonomy" id="1737354"/>
    <lineage>
        <taxon>Bacteria</taxon>
        <taxon>Bacillati</taxon>
        <taxon>Bacillota</taxon>
        <taxon>Bacilli</taxon>
        <taxon>Bacillales</taxon>
        <taxon>Paenibacillaceae</taxon>
        <taxon>Paenibacillus</taxon>
    </lineage>
</organism>
<evidence type="ECO:0000256" key="5">
    <source>
        <dbReference type="ARBA" id="ARBA00023288"/>
    </source>
</evidence>
<keyword evidence="3" id="KW-0472">Membrane</keyword>
<dbReference type="PANTHER" id="PTHR43649">
    <property type="entry name" value="ARABINOSE-BINDING PROTEIN-RELATED"/>
    <property type="match status" value="1"/>
</dbReference>
<evidence type="ECO:0000313" key="7">
    <source>
        <dbReference type="Proteomes" id="UP000600247"/>
    </source>
</evidence>
<evidence type="ECO:0000313" key="6">
    <source>
        <dbReference type="EMBL" id="GGG86447.1"/>
    </source>
</evidence>
<evidence type="ECO:0000256" key="3">
    <source>
        <dbReference type="ARBA" id="ARBA00023136"/>
    </source>
</evidence>